<evidence type="ECO:0000256" key="1">
    <source>
        <dbReference type="ARBA" id="ARBA00004651"/>
    </source>
</evidence>
<dbReference type="PANTHER" id="PTHR11795">
    <property type="entry name" value="BRANCHED-CHAIN AMINO ACID TRANSPORT SYSTEM PERMEASE PROTEIN LIVH"/>
    <property type="match status" value="1"/>
</dbReference>
<evidence type="ECO:0000313" key="11">
    <source>
        <dbReference type="Proteomes" id="UP000319296"/>
    </source>
</evidence>
<evidence type="ECO:0000256" key="2">
    <source>
        <dbReference type="ARBA" id="ARBA00022448"/>
    </source>
</evidence>
<keyword evidence="7 9" id="KW-0472">Membrane</keyword>
<keyword evidence="4 9" id="KW-0812">Transmembrane</keyword>
<keyword evidence="3" id="KW-1003">Cell membrane</keyword>
<evidence type="ECO:0000256" key="4">
    <source>
        <dbReference type="ARBA" id="ARBA00022692"/>
    </source>
</evidence>
<dbReference type="PANTHER" id="PTHR11795:SF447">
    <property type="entry name" value="ABC TRANSPORTER PERMEASE PROTEIN"/>
    <property type="match status" value="1"/>
</dbReference>
<dbReference type="GO" id="GO:0022857">
    <property type="term" value="F:transmembrane transporter activity"/>
    <property type="evidence" value="ECO:0007669"/>
    <property type="project" value="InterPro"/>
</dbReference>
<gene>
    <name evidence="10" type="primary">urtB</name>
    <name evidence="10" type="ORF">EVG15_05765</name>
</gene>
<feature type="transmembrane region" description="Helical" evidence="9">
    <location>
        <begin position="154"/>
        <end position="172"/>
    </location>
</feature>
<feature type="transmembrane region" description="Helical" evidence="9">
    <location>
        <begin position="266"/>
        <end position="289"/>
    </location>
</feature>
<evidence type="ECO:0000313" key="10">
    <source>
        <dbReference type="EMBL" id="RZD18536.1"/>
    </source>
</evidence>
<evidence type="ECO:0000256" key="6">
    <source>
        <dbReference type="ARBA" id="ARBA00022989"/>
    </source>
</evidence>
<feature type="transmembrane region" description="Helical" evidence="9">
    <location>
        <begin position="16"/>
        <end position="37"/>
    </location>
</feature>
<protein>
    <submittedName>
        <fullName evidence="10">Urea ABC transporter permease subunit UrtB</fullName>
    </submittedName>
</protein>
<evidence type="ECO:0000256" key="5">
    <source>
        <dbReference type="ARBA" id="ARBA00022970"/>
    </source>
</evidence>
<evidence type="ECO:0000256" key="7">
    <source>
        <dbReference type="ARBA" id="ARBA00023136"/>
    </source>
</evidence>
<keyword evidence="6 9" id="KW-1133">Transmembrane helix</keyword>
<accession>A0A519BMN4</accession>
<comment type="similarity">
    <text evidence="8">Belongs to the binding-protein-dependent transport system permease family. LivHM subfamily.</text>
</comment>
<dbReference type="EMBL" id="SGBB01000008">
    <property type="protein sequence ID" value="RZD18536.1"/>
    <property type="molecule type" value="Genomic_DNA"/>
</dbReference>
<name>A0A519BMN4_9DELT</name>
<dbReference type="InterPro" id="IPR052157">
    <property type="entry name" value="BCAA_transport_permease"/>
</dbReference>
<proteinExistence type="inferred from homology"/>
<keyword evidence="5" id="KW-0029">Amino-acid transport</keyword>
<comment type="caution">
    <text evidence="10">The sequence shown here is derived from an EMBL/GenBank/DDBJ whole genome shotgun (WGS) entry which is preliminary data.</text>
</comment>
<dbReference type="Pfam" id="PF02653">
    <property type="entry name" value="BPD_transp_2"/>
    <property type="match status" value="1"/>
</dbReference>
<dbReference type="GO" id="GO:0006865">
    <property type="term" value="P:amino acid transport"/>
    <property type="evidence" value="ECO:0007669"/>
    <property type="project" value="UniProtKB-KW"/>
</dbReference>
<dbReference type="CDD" id="cd06582">
    <property type="entry name" value="TM_PBP1_LivH_like"/>
    <property type="match status" value="1"/>
</dbReference>
<dbReference type="NCBIfam" id="TIGR03409">
    <property type="entry name" value="urea_trans_UrtB"/>
    <property type="match status" value="1"/>
</dbReference>
<feature type="transmembrane region" description="Helical" evidence="9">
    <location>
        <begin position="203"/>
        <end position="225"/>
    </location>
</feature>
<comment type="subcellular location">
    <subcellularLocation>
        <location evidence="1">Cell membrane</location>
        <topology evidence="1">Multi-pass membrane protein</topology>
    </subcellularLocation>
</comment>
<evidence type="ECO:0000256" key="9">
    <source>
        <dbReference type="SAM" id="Phobius"/>
    </source>
</evidence>
<feature type="transmembrane region" description="Helical" evidence="9">
    <location>
        <begin position="69"/>
        <end position="90"/>
    </location>
</feature>
<dbReference type="InterPro" id="IPR017779">
    <property type="entry name" value="ABC_UrtB_bac"/>
</dbReference>
<organism evidence="10 11">
    <name type="scientific">Candidatus Acididesulfobacter diazotrophicus</name>
    <dbReference type="NCBI Taxonomy" id="2597226"/>
    <lineage>
        <taxon>Bacteria</taxon>
        <taxon>Deltaproteobacteria</taxon>
        <taxon>Candidatus Acidulodesulfobacterales</taxon>
        <taxon>Candidatus Acididesulfobacter</taxon>
    </lineage>
</organism>
<dbReference type="AlphaFoldDB" id="A0A519BMN4"/>
<reference evidence="10 11" key="1">
    <citation type="journal article" date="2019" name="ISME J.">
        <title>Insights into ecological role of a new deltaproteobacterial order Candidatus Acidulodesulfobacterales by metagenomics and metatranscriptomics.</title>
        <authorList>
            <person name="Tan S."/>
            <person name="Liu J."/>
            <person name="Fang Y."/>
            <person name="Hedlund B.P."/>
            <person name="Lian Z.H."/>
            <person name="Huang L.Y."/>
            <person name="Li J.T."/>
            <person name="Huang L.N."/>
            <person name="Li W.J."/>
            <person name="Jiang H.C."/>
            <person name="Dong H.L."/>
            <person name="Shu W.S."/>
        </authorList>
    </citation>
    <scope>NUCLEOTIDE SEQUENCE [LARGE SCALE GENOMIC DNA]</scope>
    <source>
        <strain evidence="10">AP1</strain>
    </source>
</reference>
<keyword evidence="2" id="KW-0813">Transport</keyword>
<evidence type="ECO:0000256" key="3">
    <source>
        <dbReference type="ARBA" id="ARBA00022475"/>
    </source>
</evidence>
<feature type="transmembrane region" description="Helical" evidence="9">
    <location>
        <begin position="44"/>
        <end position="63"/>
    </location>
</feature>
<dbReference type="Proteomes" id="UP000319296">
    <property type="component" value="Unassembled WGS sequence"/>
</dbReference>
<dbReference type="InterPro" id="IPR001851">
    <property type="entry name" value="ABC_transp_permease"/>
</dbReference>
<sequence length="303" mass="32415">MTLDTFLSLTTNGLSVSSILLLVGLGLSVTFGIMGVINFAIGGFIMIGGYMVYVVQGIIFAHYAGNDSFAIFLLALPFAFFAAGFIGFILEKSLIRFLYAKPYESMLATWGVSLIFQQLARNVFGSNNVVVNTPVMLSGGLHVIGGFQIPYNRLFILSLSIVAIVGVYCYLYRTNSGRKIRAVMQNRNMSACLGIPTGRIDSFTFAFGSGLAGIAGCALSLLGPIGPSMGEHYIVDAFMVVVLGGVGSLAGTIGGSLVIGMLSPYLEFITTSSMGRALVFIFVIILLQWKPEGLFVLRNRALD</sequence>
<feature type="transmembrane region" description="Helical" evidence="9">
    <location>
        <begin position="237"/>
        <end position="259"/>
    </location>
</feature>
<evidence type="ECO:0000256" key="8">
    <source>
        <dbReference type="ARBA" id="ARBA00037998"/>
    </source>
</evidence>
<dbReference type="GO" id="GO:0005886">
    <property type="term" value="C:plasma membrane"/>
    <property type="evidence" value="ECO:0007669"/>
    <property type="project" value="UniProtKB-SubCell"/>
</dbReference>